<dbReference type="Proteomes" id="UP000324897">
    <property type="component" value="Chromosome 4"/>
</dbReference>
<accession>A0A5J9VU94</accession>
<evidence type="ECO:0000259" key="1">
    <source>
        <dbReference type="Pfam" id="PF20179"/>
    </source>
</evidence>
<reference evidence="2 3" key="1">
    <citation type="journal article" date="2019" name="Sci. Rep.">
        <title>A high-quality genome of Eragrostis curvula grass provides insights into Poaceae evolution and supports new strategies to enhance forage quality.</title>
        <authorList>
            <person name="Carballo J."/>
            <person name="Santos B.A.C.M."/>
            <person name="Zappacosta D."/>
            <person name="Garbus I."/>
            <person name="Selva J.P."/>
            <person name="Gallo C.A."/>
            <person name="Diaz A."/>
            <person name="Albertini E."/>
            <person name="Caccamo M."/>
            <person name="Echenique V."/>
        </authorList>
    </citation>
    <scope>NUCLEOTIDE SEQUENCE [LARGE SCALE GENOMIC DNA]</scope>
    <source>
        <strain evidence="3">cv. Victoria</strain>
        <tissue evidence="2">Leaf</tissue>
    </source>
</reference>
<protein>
    <recommendedName>
        <fullName evidence="1">Mitochondrial splicing suppressor 51-like C-terminal domain-containing protein</fullName>
    </recommendedName>
</protein>
<proteinExistence type="predicted"/>
<dbReference type="InterPro" id="IPR046824">
    <property type="entry name" value="Mss51-like_C"/>
</dbReference>
<dbReference type="Gramene" id="TVU39211">
    <property type="protein sequence ID" value="TVU39211"/>
    <property type="gene ID" value="EJB05_12619"/>
</dbReference>
<organism evidence="2 3">
    <name type="scientific">Eragrostis curvula</name>
    <name type="common">weeping love grass</name>
    <dbReference type="NCBI Taxonomy" id="38414"/>
    <lineage>
        <taxon>Eukaryota</taxon>
        <taxon>Viridiplantae</taxon>
        <taxon>Streptophyta</taxon>
        <taxon>Embryophyta</taxon>
        <taxon>Tracheophyta</taxon>
        <taxon>Spermatophyta</taxon>
        <taxon>Magnoliopsida</taxon>
        <taxon>Liliopsida</taxon>
        <taxon>Poales</taxon>
        <taxon>Poaceae</taxon>
        <taxon>PACMAD clade</taxon>
        <taxon>Chloridoideae</taxon>
        <taxon>Eragrostideae</taxon>
        <taxon>Eragrostidinae</taxon>
        <taxon>Eragrostis</taxon>
    </lineage>
</organism>
<comment type="caution">
    <text evidence="2">The sequence shown here is derived from an EMBL/GenBank/DDBJ whole genome shotgun (WGS) entry which is preliminary data.</text>
</comment>
<gene>
    <name evidence="2" type="ORF">EJB05_12619</name>
</gene>
<keyword evidence="3" id="KW-1185">Reference proteome</keyword>
<dbReference type="PANTHER" id="PTHR47570">
    <property type="entry name" value="ZINC ION BINDING PROTEIN"/>
    <property type="match status" value="1"/>
</dbReference>
<sequence length="350" mass="38191">MAACQPLNHVALHASSPLNRSLVHAAAALHELCKASASLALGTVDGAGANDQALAAGISLEAMQDCFGFRYSIRQARVAALQCLAGRSRENGEQMVASLRGIEKNVSRREQGLIRKLVNLREECVGSILQPLTLYHCLQLSHFQSSRSDLDTLCIHYLVTDFATFITTVFEGPEKELLQLAVFGELRALFPGVHVHIDLVGPTVPKSRDGEVVSIPRYAHCSDESCCCKSGSEDLTSSPVTLKLWKGFYHERYRDIMKNSNPHLIFAPNAGVAAYPSWMPTIEIIRGAGIPAIFTDFCEEAAHLASCCISSITGQPLRIPIQVNPFRQPISVDNSALFLPCYSNCFVFGM</sequence>
<dbReference type="Pfam" id="PF20179">
    <property type="entry name" value="MSS51_C"/>
    <property type="match status" value="1"/>
</dbReference>
<feature type="domain" description="Mitochondrial splicing suppressor 51-like C-terminal" evidence="1">
    <location>
        <begin position="131"/>
        <end position="331"/>
    </location>
</feature>
<dbReference type="OrthoDB" id="5282002at2759"/>
<dbReference type="EMBL" id="RWGY01000007">
    <property type="protein sequence ID" value="TVU39211.1"/>
    <property type="molecule type" value="Genomic_DNA"/>
</dbReference>
<name>A0A5J9VU94_9POAL</name>
<dbReference type="AlphaFoldDB" id="A0A5J9VU94"/>
<dbReference type="PANTHER" id="PTHR47570:SF1">
    <property type="entry name" value="ZINC ION BINDING PROTEIN"/>
    <property type="match status" value="1"/>
</dbReference>
<evidence type="ECO:0000313" key="2">
    <source>
        <dbReference type="EMBL" id="TVU39211.1"/>
    </source>
</evidence>
<feature type="non-terminal residue" evidence="2">
    <location>
        <position position="1"/>
    </location>
</feature>
<evidence type="ECO:0000313" key="3">
    <source>
        <dbReference type="Proteomes" id="UP000324897"/>
    </source>
</evidence>